<dbReference type="eggNOG" id="ENOG502S9QW">
    <property type="taxonomic scope" value="Eukaryota"/>
</dbReference>
<protein>
    <recommendedName>
        <fullName evidence="1">DUF4283 domain-containing protein</fullName>
    </recommendedName>
</protein>
<reference evidence="3" key="1">
    <citation type="journal article" date="2010" name="Nat. Biotechnol.">
        <title>Draft genome sequence of the oilseed species Ricinus communis.</title>
        <authorList>
            <person name="Chan A.P."/>
            <person name="Crabtree J."/>
            <person name="Zhao Q."/>
            <person name="Lorenzi H."/>
            <person name="Orvis J."/>
            <person name="Puiu D."/>
            <person name="Melake-Berhan A."/>
            <person name="Jones K.M."/>
            <person name="Redman J."/>
            <person name="Chen G."/>
            <person name="Cahoon E.B."/>
            <person name="Gedil M."/>
            <person name="Stanke M."/>
            <person name="Haas B.J."/>
            <person name="Wortman J.R."/>
            <person name="Fraser-Liggett C.M."/>
            <person name="Ravel J."/>
            <person name="Rabinowicz P.D."/>
        </authorList>
    </citation>
    <scope>NUCLEOTIDE SEQUENCE [LARGE SCALE GENOMIC DNA]</scope>
    <source>
        <strain evidence="3">cv. Hale</strain>
    </source>
</reference>
<dbReference type="Proteomes" id="UP000008311">
    <property type="component" value="Unassembled WGS sequence"/>
</dbReference>
<evidence type="ECO:0000313" key="3">
    <source>
        <dbReference type="Proteomes" id="UP000008311"/>
    </source>
</evidence>
<dbReference type="InterPro" id="IPR025558">
    <property type="entry name" value="DUF4283"/>
</dbReference>
<dbReference type="EMBL" id="EQ974094">
    <property type="protein sequence ID" value="EEF33910.1"/>
    <property type="molecule type" value="Genomic_DNA"/>
</dbReference>
<dbReference type="InterPro" id="IPR040256">
    <property type="entry name" value="At4g02000-like"/>
</dbReference>
<dbReference type="FunCoup" id="B9SR74">
    <property type="interactions" value="3"/>
</dbReference>
<evidence type="ECO:0000259" key="1">
    <source>
        <dbReference type="Pfam" id="PF14111"/>
    </source>
</evidence>
<dbReference type="Pfam" id="PF14111">
    <property type="entry name" value="DUF4283"/>
    <property type="match status" value="1"/>
</dbReference>
<gene>
    <name evidence="2" type="ORF">RCOM_1182910</name>
</gene>
<feature type="domain" description="DUF4283" evidence="1">
    <location>
        <begin position="38"/>
        <end position="121"/>
    </location>
</feature>
<sequence>MTHAEMREIGNLCANMMLDEEEEDGVEIEEPDVEETKVDLRWTLVEQFLTSKVINFSLLRQMMAFLWRLVKGVCIKELEPSLFLFQFFHELEMKHMIEASPWTFEQQVLLFKKLEMNEQPTRVLLFHFSMWIQVHDLPIGFMSERVAMHIGNYVRTFEEVNPNNFGGIWRNYMRIQIMFYVQNSLKRKKNKKAGGDWV</sequence>
<accession>B9SR74</accession>
<dbReference type="AlphaFoldDB" id="B9SR74"/>
<evidence type="ECO:0000313" key="2">
    <source>
        <dbReference type="EMBL" id="EEF33910.1"/>
    </source>
</evidence>
<name>B9SR74_RICCO</name>
<dbReference type="PANTHER" id="PTHR31286">
    <property type="entry name" value="GLYCINE-RICH CELL WALL STRUCTURAL PROTEIN 1.8-LIKE"/>
    <property type="match status" value="1"/>
</dbReference>
<proteinExistence type="predicted"/>
<keyword evidence="3" id="KW-1185">Reference proteome</keyword>
<organism evidence="2 3">
    <name type="scientific">Ricinus communis</name>
    <name type="common">Castor bean</name>
    <dbReference type="NCBI Taxonomy" id="3988"/>
    <lineage>
        <taxon>Eukaryota</taxon>
        <taxon>Viridiplantae</taxon>
        <taxon>Streptophyta</taxon>
        <taxon>Embryophyta</taxon>
        <taxon>Tracheophyta</taxon>
        <taxon>Spermatophyta</taxon>
        <taxon>Magnoliopsida</taxon>
        <taxon>eudicotyledons</taxon>
        <taxon>Gunneridae</taxon>
        <taxon>Pentapetalae</taxon>
        <taxon>rosids</taxon>
        <taxon>fabids</taxon>
        <taxon>Malpighiales</taxon>
        <taxon>Euphorbiaceae</taxon>
        <taxon>Acalyphoideae</taxon>
        <taxon>Acalypheae</taxon>
        <taxon>Ricinus</taxon>
    </lineage>
</organism>
<dbReference type="InParanoid" id="B9SR74"/>
<dbReference type="PANTHER" id="PTHR31286:SF153">
    <property type="entry name" value="DUF4283 DOMAIN PROTEIN"/>
    <property type="match status" value="1"/>
</dbReference>